<sequence>MPTLDGEEVLVGESYLVRGRRGCWRNATVLDKRRGDDGCIELYIHFDGDDRRLDHWLNSRRFKFRDQINKRIIPPCEMREKRVRKTKENSPVTASVDYAEVLEEEHKEVTKVKYIEVVRYGEFEMDTWYFSPYPEEYGKERYLFICDKCLLYMRQERAFKMHLCLCLFAKLFMDHKTIYFDVTGFLFYVVCQPDDTGVARSVGYFSKERTSPDGHNLSCICVFPAFQRQGFGSFLIQLSYELSRREGIQGSPEKPLSDLGLASFRHYWSYLIVNYISGFMDTSWISVSNLAKALASVFEGMHVEDVIGTLHWLQICDPTTISEAAPDLELWVHVHIKHLDSLRKLAARPPRLMLNSRLLHWRPNV</sequence>
<evidence type="ECO:0000256" key="5">
    <source>
        <dbReference type="PIRSR" id="PIRSR602717-51"/>
    </source>
</evidence>
<dbReference type="STRING" id="27835.A0A0N4XWK7"/>
<comment type="similarity">
    <text evidence="1">Belongs to the MYST (SAS/MOZ) family.</text>
</comment>
<dbReference type="Gene3D" id="3.40.630.30">
    <property type="match status" value="1"/>
</dbReference>
<dbReference type="GO" id="GO:0044545">
    <property type="term" value="C:NSL complex"/>
    <property type="evidence" value="ECO:0007669"/>
    <property type="project" value="TreeGrafter"/>
</dbReference>
<organism evidence="9">
    <name type="scientific">Nippostrongylus brasiliensis</name>
    <name type="common">Rat hookworm</name>
    <dbReference type="NCBI Taxonomy" id="27835"/>
    <lineage>
        <taxon>Eukaryota</taxon>
        <taxon>Metazoa</taxon>
        <taxon>Ecdysozoa</taxon>
        <taxon>Nematoda</taxon>
        <taxon>Chromadorea</taxon>
        <taxon>Rhabditida</taxon>
        <taxon>Rhabditina</taxon>
        <taxon>Rhabditomorpha</taxon>
        <taxon>Strongyloidea</taxon>
        <taxon>Heligmosomidae</taxon>
        <taxon>Nippostrongylus</taxon>
    </lineage>
</organism>
<keyword evidence="4" id="KW-0007">Acetylation</keyword>
<dbReference type="WBParaSite" id="NBR_0000728801-mRNA-1">
    <property type="protein sequence ID" value="NBR_0000728801-mRNA-1"/>
    <property type="gene ID" value="NBR_0000728801"/>
</dbReference>
<evidence type="ECO:0000256" key="1">
    <source>
        <dbReference type="ARBA" id="ARBA00010107"/>
    </source>
</evidence>
<dbReference type="InterPro" id="IPR002717">
    <property type="entry name" value="HAT_MYST-type"/>
</dbReference>
<evidence type="ECO:0000313" key="8">
    <source>
        <dbReference type="Proteomes" id="UP000271162"/>
    </source>
</evidence>
<dbReference type="SUPFAM" id="SSF55729">
    <property type="entry name" value="Acyl-CoA N-acyltransferases (Nat)"/>
    <property type="match status" value="1"/>
</dbReference>
<feature type="domain" description="MYST-type HAT" evidence="6">
    <location>
        <begin position="110"/>
        <end position="363"/>
    </location>
</feature>
<name>A0A0N4XWK7_NIPBR</name>
<dbReference type="PROSITE" id="PS51726">
    <property type="entry name" value="MYST_HAT"/>
    <property type="match status" value="1"/>
</dbReference>
<dbReference type="EC" id="2.3.1.48" evidence="2"/>
<dbReference type="InterPro" id="IPR036388">
    <property type="entry name" value="WH-like_DNA-bd_sf"/>
</dbReference>
<keyword evidence="8" id="KW-1185">Reference proteome</keyword>
<dbReference type="Pfam" id="PF01853">
    <property type="entry name" value="MOZ_SAS"/>
    <property type="match status" value="1"/>
</dbReference>
<dbReference type="GO" id="GO:0046972">
    <property type="term" value="F:histone H4K16 acetyltransferase activity"/>
    <property type="evidence" value="ECO:0007669"/>
    <property type="project" value="TreeGrafter"/>
</dbReference>
<dbReference type="InterPro" id="IPR050603">
    <property type="entry name" value="MYST_HAT"/>
</dbReference>
<dbReference type="InterPro" id="IPR016181">
    <property type="entry name" value="Acyl_CoA_acyltransferase"/>
</dbReference>
<dbReference type="Gene3D" id="2.30.30.140">
    <property type="match status" value="1"/>
</dbReference>
<evidence type="ECO:0000259" key="6">
    <source>
        <dbReference type="PROSITE" id="PS51726"/>
    </source>
</evidence>
<dbReference type="CDD" id="cd04301">
    <property type="entry name" value="NAT_SF"/>
    <property type="match status" value="1"/>
</dbReference>
<evidence type="ECO:0000313" key="7">
    <source>
        <dbReference type="EMBL" id="VDL70878.1"/>
    </source>
</evidence>
<dbReference type="GO" id="GO:0035267">
    <property type="term" value="C:NuA4 histone acetyltransferase complex"/>
    <property type="evidence" value="ECO:0007669"/>
    <property type="project" value="TreeGrafter"/>
</dbReference>
<evidence type="ECO:0000256" key="3">
    <source>
        <dbReference type="ARBA" id="ARBA00022679"/>
    </source>
</evidence>
<keyword evidence="3" id="KW-0808">Transferase</keyword>
<dbReference type="PANTHER" id="PTHR10615">
    <property type="entry name" value="HISTONE ACETYLTRANSFERASE"/>
    <property type="match status" value="1"/>
</dbReference>
<gene>
    <name evidence="7" type="ORF">NBR_LOCUS7289</name>
</gene>
<dbReference type="Pfam" id="PF11717">
    <property type="entry name" value="Tudor-knot"/>
    <property type="match status" value="1"/>
</dbReference>
<dbReference type="InterPro" id="IPR016197">
    <property type="entry name" value="Chromo-like_dom_sf"/>
</dbReference>
<reference evidence="7 8" key="2">
    <citation type="submission" date="2018-11" db="EMBL/GenBank/DDBJ databases">
        <authorList>
            <consortium name="Pathogen Informatics"/>
        </authorList>
    </citation>
    <scope>NUCLEOTIDE SEQUENCE [LARGE SCALE GENOMIC DNA]</scope>
</reference>
<dbReference type="FunFam" id="3.30.60.60:FF:000001">
    <property type="entry name" value="Histone acetyltransferase"/>
    <property type="match status" value="1"/>
</dbReference>
<evidence type="ECO:0000256" key="4">
    <source>
        <dbReference type="ARBA" id="ARBA00022990"/>
    </source>
</evidence>
<dbReference type="Proteomes" id="UP000271162">
    <property type="component" value="Unassembled WGS sequence"/>
</dbReference>
<dbReference type="GO" id="GO:0006355">
    <property type="term" value="P:regulation of DNA-templated transcription"/>
    <property type="evidence" value="ECO:0007669"/>
    <property type="project" value="InterPro"/>
</dbReference>
<dbReference type="EMBL" id="UYSL01019876">
    <property type="protein sequence ID" value="VDL70878.1"/>
    <property type="molecule type" value="Genomic_DNA"/>
</dbReference>
<dbReference type="AlphaFoldDB" id="A0A0N4XWK7"/>
<evidence type="ECO:0000313" key="9">
    <source>
        <dbReference type="WBParaSite" id="NBR_0000728801-mRNA-1"/>
    </source>
</evidence>
<dbReference type="GO" id="GO:0005634">
    <property type="term" value="C:nucleus"/>
    <property type="evidence" value="ECO:0007669"/>
    <property type="project" value="UniProtKB-SubCell"/>
</dbReference>
<protein>
    <recommendedName>
        <fullName evidence="2">histone acetyltransferase</fullName>
        <ecNumber evidence="2">2.3.1.48</ecNumber>
    </recommendedName>
</protein>
<proteinExistence type="inferred from homology"/>
<reference evidence="9" key="1">
    <citation type="submission" date="2017-02" db="UniProtKB">
        <authorList>
            <consortium name="WormBaseParasite"/>
        </authorList>
    </citation>
    <scope>IDENTIFICATION</scope>
</reference>
<dbReference type="SUPFAM" id="SSF54160">
    <property type="entry name" value="Chromo domain-like"/>
    <property type="match status" value="1"/>
</dbReference>
<feature type="active site" description="Proton donor/acceptor" evidence="5">
    <location>
        <position position="253"/>
    </location>
</feature>
<evidence type="ECO:0000256" key="2">
    <source>
        <dbReference type="ARBA" id="ARBA00013184"/>
    </source>
</evidence>
<accession>A0A0N4XWK7</accession>
<dbReference type="InterPro" id="IPR025995">
    <property type="entry name" value="Tudor-knot"/>
</dbReference>
<dbReference type="Gene3D" id="1.10.10.10">
    <property type="entry name" value="Winged helix-like DNA-binding domain superfamily/Winged helix DNA-binding domain"/>
    <property type="match status" value="1"/>
</dbReference>
<dbReference type="GO" id="GO:0072487">
    <property type="term" value="C:MSL complex"/>
    <property type="evidence" value="ECO:0007669"/>
    <property type="project" value="TreeGrafter"/>
</dbReference>